<dbReference type="GO" id="GO:0005524">
    <property type="term" value="F:ATP binding"/>
    <property type="evidence" value="ECO:0007669"/>
    <property type="project" value="InterPro"/>
</dbReference>
<dbReference type="GO" id="GO:0016887">
    <property type="term" value="F:ATP hydrolysis activity"/>
    <property type="evidence" value="ECO:0007669"/>
    <property type="project" value="InterPro"/>
</dbReference>
<dbReference type="InterPro" id="IPR027417">
    <property type="entry name" value="P-loop_NTPase"/>
</dbReference>
<gene>
    <name evidence="2" type="ORF">GEV02_17365</name>
</gene>
<proteinExistence type="predicted"/>
<dbReference type="SUPFAM" id="SSF52540">
    <property type="entry name" value="P-loop containing nucleoside triphosphate hydrolases"/>
    <property type="match status" value="1"/>
</dbReference>
<dbReference type="InterPro" id="IPR011704">
    <property type="entry name" value="ATPase_dyneun-rel_AAA"/>
</dbReference>
<dbReference type="Proteomes" id="UP000440498">
    <property type="component" value="Unassembled WGS sequence"/>
</dbReference>
<dbReference type="Pfam" id="PF07728">
    <property type="entry name" value="AAA_5"/>
    <property type="match status" value="1"/>
</dbReference>
<keyword evidence="3" id="KW-1185">Reference proteome</keyword>
<dbReference type="PANTHER" id="PTHR37291">
    <property type="entry name" value="5-METHYLCYTOSINE-SPECIFIC RESTRICTION ENZYME B"/>
    <property type="match status" value="1"/>
</dbReference>
<organism evidence="2 3">
    <name type="scientific">Rugamonas aquatica</name>
    <dbReference type="NCBI Taxonomy" id="2743357"/>
    <lineage>
        <taxon>Bacteria</taxon>
        <taxon>Pseudomonadati</taxon>
        <taxon>Pseudomonadota</taxon>
        <taxon>Betaproteobacteria</taxon>
        <taxon>Burkholderiales</taxon>
        <taxon>Oxalobacteraceae</taxon>
        <taxon>Telluria group</taxon>
        <taxon>Rugamonas</taxon>
    </lineage>
</organism>
<evidence type="ECO:0000313" key="3">
    <source>
        <dbReference type="Proteomes" id="UP000440498"/>
    </source>
</evidence>
<dbReference type="AlphaFoldDB" id="A0A6A7N4E0"/>
<name>A0A6A7N4E0_9BURK</name>
<dbReference type="InterPro" id="IPR052934">
    <property type="entry name" value="Methyl-DNA_Rec/Restrict_Enz"/>
</dbReference>
<protein>
    <submittedName>
        <fullName evidence="2">AAA domain-containing protein</fullName>
    </submittedName>
</protein>
<accession>A0A6A7N4E0</accession>
<evidence type="ECO:0000313" key="2">
    <source>
        <dbReference type="EMBL" id="MQA39923.1"/>
    </source>
</evidence>
<dbReference type="PANTHER" id="PTHR37291:SF1">
    <property type="entry name" value="TYPE IV METHYL-DIRECTED RESTRICTION ENZYME ECOKMCRB SUBUNIT"/>
    <property type="match status" value="1"/>
</dbReference>
<dbReference type="EMBL" id="WHUG01000006">
    <property type="protein sequence ID" value="MQA39923.1"/>
    <property type="molecule type" value="Genomic_DNA"/>
</dbReference>
<dbReference type="RefSeq" id="WP_152839168.1">
    <property type="nucleotide sequence ID" value="NZ_WHUG01000006.1"/>
</dbReference>
<evidence type="ECO:0000259" key="1">
    <source>
        <dbReference type="Pfam" id="PF07728"/>
    </source>
</evidence>
<sequence length="342" mass="38525">MEATVSDSASTLPHQLILFGSPGTGKSHKVDQMTDAIEPAPHTVKTIFHPEYTYGDFMGRLMPLTQPDGRVSYRYYAGHFMQALAQALSCYHQAAQAESPDAAQPVVLVIDEINRGNSAAIFGTVFQLLDRKADGWSSYHVDLSEMEHDALLQAMGVHRCARTGMYETDQDERQTLAKLFEGDLSFLAQRRIKLPPNLHLVGTMNTSDESIYYMDSAFKRRWSWEYVPIDEDASSAPPADMDKPEWREFVKQLNAFLISHAKSIRKVEDKLIGYYFIGANKPLVAGREIQNKLMFFLWDTVFTRDKGPLEDLLGHGAKLVTFGDFSEKSVLFVEKIQAWSGA</sequence>
<reference evidence="2 3" key="1">
    <citation type="submission" date="2019-10" db="EMBL/GenBank/DDBJ databases">
        <title>Two novel species isolated from a subtropical stream in China.</title>
        <authorList>
            <person name="Lu H."/>
        </authorList>
    </citation>
    <scope>NUCLEOTIDE SEQUENCE [LARGE SCALE GENOMIC DNA]</scope>
    <source>
        <strain evidence="2 3">FT29W</strain>
    </source>
</reference>
<dbReference type="Gene3D" id="3.40.50.300">
    <property type="entry name" value="P-loop containing nucleotide triphosphate hydrolases"/>
    <property type="match status" value="1"/>
</dbReference>
<feature type="domain" description="ATPase dynein-related AAA" evidence="1">
    <location>
        <begin position="16"/>
        <end position="221"/>
    </location>
</feature>
<comment type="caution">
    <text evidence="2">The sequence shown here is derived from an EMBL/GenBank/DDBJ whole genome shotgun (WGS) entry which is preliminary data.</text>
</comment>